<reference evidence="1" key="1">
    <citation type="submission" date="2021-06" db="EMBL/GenBank/DDBJ databases">
        <authorList>
            <person name="Kallberg Y."/>
            <person name="Tangrot J."/>
            <person name="Rosling A."/>
        </authorList>
    </citation>
    <scope>NUCLEOTIDE SEQUENCE</scope>
    <source>
        <strain evidence="1">CL356</strain>
    </source>
</reference>
<keyword evidence="2" id="KW-1185">Reference proteome</keyword>
<organism evidence="1 2">
    <name type="scientific">Acaulospora colombiana</name>
    <dbReference type="NCBI Taxonomy" id="27376"/>
    <lineage>
        <taxon>Eukaryota</taxon>
        <taxon>Fungi</taxon>
        <taxon>Fungi incertae sedis</taxon>
        <taxon>Mucoromycota</taxon>
        <taxon>Glomeromycotina</taxon>
        <taxon>Glomeromycetes</taxon>
        <taxon>Diversisporales</taxon>
        <taxon>Acaulosporaceae</taxon>
        <taxon>Acaulospora</taxon>
    </lineage>
</organism>
<proteinExistence type="predicted"/>
<evidence type="ECO:0000313" key="2">
    <source>
        <dbReference type="Proteomes" id="UP000789525"/>
    </source>
</evidence>
<evidence type="ECO:0000313" key="1">
    <source>
        <dbReference type="EMBL" id="CAG8560256.1"/>
    </source>
</evidence>
<gene>
    <name evidence="1" type="ORF">ACOLOM_LOCUS5203</name>
</gene>
<dbReference type="EMBL" id="CAJVPT010009292">
    <property type="protein sequence ID" value="CAG8560256.1"/>
    <property type="molecule type" value="Genomic_DNA"/>
</dbReference>
<dbReference type="Proteomes" id="UP000789525">
    <property type="component" value="Unassembled WGS sequence"/>
</dbReference>
<protein>
    <submittedName>
        <fullName evidence="1">3813_t:CDS:1</fullName>
    </submittedName>
</protein>
<feature type="non-terminal residue" evidence="1">
    <location>
        <position position="1"/>
    </location>
</feature>
<accession>A0ACA9M1M0</accession>
<name>A0ACA9M1M0_9GLOM</name>
<comment type="caution">
    <text evidence="1">The sequence shown here is derived from an EMBL/GenBank/DDBJ whole genome shotgun (WGS) entry which is preliminary data.</text>
</comment>
<sequence>PNADAPNTQSSGTHPSPPSTAHLHLYTTRNDRNPNRDSELLRGTQDYGSPNFTNRRDCKKDVTVTQGRMPSQPSTTYIHGLTSSFASTLDEIPQDMCRHFADLRELDAVLSQSLSGITKRIEELTERIEDGLYSLESAETKAADPSNKDTNAGPIDEASKKEGEVIGMFQLLHEIADDTGRIKLGGEDKIRVASLAADHLDAAYALEILAPNTVYPHVPPSALIDPAPENRRGAPRRFVAVQSGSYGLPYLNNAAQANTGGAVYHPSRNESASRGANGGVDTPNKRRRLQNQAGGINPSHLHPRGGDPDTDDYSTPRRGHAALDAEAYRPGGNTASRARAQNRKKEGKVHGNQAPLDPTIAMNVDRMGMGAPNTIPGQPPMTGADPGFIQSTAPTSHKPQAQNGRSRTSNSQQAQPRQSNANPQPQQYAMHYPPGYEDERTKHMFIQAQLVDPNMNRGMNRQQMDATAAAAAYQQHHGAMNMNPNLNHMPGMGMGAYPVGMGMGMVALPPPPLKHKSQHEPSSSGNGGSRHSAPGGSLDVVAGGASSHGGAYTTSSKVSSNANRDVVKERDQGGPNSSASGGLMPIPMMTSLPPVTSLAHGHQSTNTPLALPGSNQHSALIGDSSMPKSRRYSQSGYGGSYATSDTQGGSMGSSYGNSHSNYQPSSTTNTSRPSSTSLYNHNGPASRDEKVPSSRTDMHPSLSASNSAPTSAKEGQSGFNRETSGPASAGSGSGALHASLARDPPFRVNSAASDRSEREAKSGNFNRSRAGTTTNPPDPSMMNEKDYAYTPSVIPVGGEREGDGGYSRHPSLHTSGSGSNMQGVMSSSGNRYPYASKESSMKGDEREMDPERRGMTSPDTGGRRSTNIEHIIDDPKEWRFDKRTKRGGPAGTITTTGDSPPATWKNMVASTKRGDMSDGIAMDIDPKGVRTPVRGGTDNGEAIEDDQKPYCICGQPSYGQMIGCDDSECEYEWTATDNCLPLFICSSIGSASESPTHHLRASSCVNGAKLVEQNQAEKAARKRQMVVCARFVRIVSAYSSSSGPEMNIIFSGNCGDFGIHCAAGNKRRGGFCGLARVQKPTIKTLTETFALHISGGSDALIARNEQQALEARGEFLGVDVDVMEKRGIADEDMFGELVARSPEPEPMPFDEDVFELDARDLDEDLEARSIEDLEPRDPKNRQRQSKSARKITGKVKKFKNKGVNNFKAFVNAWKRDEDGSLEARNVDEFDLETRSFDEPDLEVRSFDDEELEVRSIDEPEIEARDFEEEDF</sequence>